<dbReference type="Proteomes" id="UP000050331">
    <property type="component" value="Chromosome"/>
</dbReference>
<evidence type="ECO:0000313" key="2">
    <source>
        <dbReference type="EMBL" id="ALX49551.1"/>
    </source>
</evidence>
<dbReference type="PANTHER" id="PTHR41324:SF1">
    <property type="entry name" value="DUF2232 DOMAIN-CONTAINING PROTEIN"/>
    <property type="match status" value="1"/>
</dbReference>
<evidence type="ECO:0008006" key="4">
    <source>
        <dbReference type="Google" id="ProtNLM"/>
    </source>
</evidence>
<reference evidence="2 3" key="1">
    <citation type="submission" date="2016-01" db="EMBL/GenBank/DDBJ databases">
        <title>Complete genome sequence of strain Lentibacillus amyloliquefaciens LAM0015T isolated from saline sediment.</title>
        <authorList>
            <person name="Wang J.-L."/>
            <person name="He M.-X."/>
        </authorList>
    </citation>
    <scope>NUCLEOTIDE SEQUENCE [LARGE SCALE GENOMIC DNA]</scope>
    <source>
        <strain evidence="2 3">LAM0015</strain>
    </source>
</reference>
<keyword evidence="1" id="KW-0812">Transmembrane</keyword>
<evidence type="ECO:0000313" key="3">
    <source>
        <dbReference type="Proteomes" id="UP000050331"/>
    </source>
</evidence>
<gene>
    <name evidence="2" type="ORF">AOX59_13850</name>
</gene>
<feature type="transmembrane region" description="Helical" evidence="1">
    <location>
        <begin position="237"/>
        <end position="265"/>
    </location>
</feature>
<name>A0A0U3WI49_9BACI</name>
<feature type="transmembrane region" description="Helical" evidence="1">
    <location>
        <begin position="55"/>
        <end position="88"/>
    </location>
</feature>
<keyword evidence="3" id="KW-1185">Reference proteome</keyword>
<dbReference type="PANTHER" id="PTHR41324">
    <property type="entry name" value="MEMBRANE PROTEIN-RELATED"/>
    <property type="match status" value="1"/>
</dbReference>
<dbReference type="InterPro" id="IPR018710">
    <property type="entry name" value="DUF2232"/>
</dbReference>
<dbReference type="STRING" id="1472767.AOX59_13850"/>
<keyword evidence="1" id="KW-1133">Transmembrane helix</keyword>
<feature type="transmembrane region" description="Helical" evidence="1">
    <location>
        <begin position="173"/>
        <end position="191"/>
    </location>
</feature>
<evidence type="ECO:0000256" key="1">
    <source>
        <dbReference type="SAM" id="Phobius"/>
    </source>
</evidence>
<sequence length="315" mass="35704">MNQSKQLTDGALLTAVFMVLMLISAFVPFITLIATFLLPVPFILFASRYDWKPSIVMLITAVILSSLLTSIFSLPIPVLMGLGGIMIGSAIYHKLSPYETWARGTIGFVIGLVLIFVFSQFVFQVNLVNEIDNMVQESIATSQEVMEQFGLSDMPEEQLSMVTEQMGMLTDLLPVWLAIVALLLAFISQWLSYKVINRLERKQLYFPPFRSLRLPVSLIWIYFFSLIISFFDLDQSGIVYIAVNNVLMLTGILMVLQGFSFIFFYAHAKRMSKALPITSIVLTLFFPIFFLFLVRLLGIIDIGFSLRNRISNVKK</sequence>
<keyword evidence="1" id="KW-0472">Membrane</keyword>
<dbReference type="OrthoDB" id="2987886at2"/>
<dbReference type="KEGG" id="lao:AOX59_13850"/>
<feature type="transmembrane region" description="Helical" evidence="1">
    <location>
        <begin position="212"/>
        <end position="231"/>
    </location>
</feature>
<proteinExistence type="predicted"/>
<protein>
    <recommendedName>
        <fullName evidence="4">DUF2232 domain-containing protein</fullName>
    </recommendedName>
</protein>
<dbReference type="Pfam" id="PF09991">
    <property type="entry name" value="DUF2232"/>
    <property type="match status" value="1"/>
</dbReference>
<accession>A0A0U3WI49</accession>
<feature type="transmembrane region" description="Helical" evidence="1">
    <location>
        <begin position="277"/>
        <end position="300"/>
    </location>
</feature>
<organism evidence="2 3">
    <name type="scientific">Lentibacillus amyloliquefaciens</name>
    <dbReference type="NCBI Taxonomy" id="1472767"/>
    <lineage>
        <taxon>Bacteria</taxon>
        <taxon>Bacillati</taxon>
        <taxon>Bacillota</taxon>
        <taxon>Bacilli</taxon>
        <taxon>Bacillales</taxon>
        <taxon>Bacillaceae</taxon>
        <taxon>Lentibacillus</taxon>
    </lineage>
</organism>
<dbReference type="EMBL" id="CP013862">
    <property type="protein sequence ID" value="ALX49551.1"/>
    <property type="molecule type" value="Genomic_DNA"/>
</dbReference>
<feature type="transmembrane region" description="Helical" evidence="1">
    <location>
        <begin position="12"/>
        <end position="43"/>
    </location>
</feature>
<feature type="transmembrane region" description="Helical" evidence="1">
    <location>
        <begin position="100"/>
        <end position="123"/>
    </location>
</feature>
<dbReference type="RefSeq" id="WP_068446438.1">
    <property type="nucleotide sequence ID" value="NZ_CP013862.1"/>
</dbReference>
<dbReference type="AlphaFoldDB" id="A0A0U3WI49"/>